<keyword evidence="3" id="KW-0812">Transmembrane</keyword>
<protein>
    <recommendedName>
        <fullName evidence="4">Calcineurin-like phosphoesterase domain-containing protein</fullName>
    </recommendedName>
</protein>
<comment type="caution">
    <text evidence="5">The sequence shown here is derived from an EMBL/GenBank/DDBJ whole genome shotgun (WGS) entry which is preliminary data.</text>
</comment>
<feature type="domain" description="Calcineurin-like phosphoesterase" evidence="4">
    <location>
        <begin position="170"/>
        <end position="352"/>
    </location>
</feature>
<proteinExistence type="predicted"/>
<dbReference type="CDD" id="cd07385">
    <property type="entry name" value="MPP_YkuE_C"/>
    <property type="match status" value="1"/>
</dbReference>
<accession>A0A917MBD2</accession>
<feature type="transmembrane region" description="Helical" evidence="3">
    <location>
        <begin position="75"/>
        <end position="105"/>
    </location>
</feature>
<gene>
    <name evidence="5" type="ORF">GCM10007415_24320</name>
</gene>
<keyword evidence="1" id="KW-0479">Metal-binding</keyword>
<evidence type="ECO:0000259" key="4">
    <source>
        <dbReference type="Pfam" id="PF00149"/>
    </source>
</evidence>
<keyword evidence="6" id="KW-1185">Reference proteome</keyword>
<organism evidence="5 6">
    <name type="scientific">Parapedobacter pyrenivorans</name>
    <dbReference type="NCBI Taxonomy" id="1305674"/>
    <lineage>
        <taxon>Bacteria</taxon>
        <taxon>Pseudomonadati</taxon>
        <taxon>Bacteroidota</taxon>
        <taxon>Sphingobacteriia</taxon>
        <taxon>Sphingobacteriales</taxon>
        <taxon>Sphingobacteriaceae</taxon>
        <taxon>Parapedobacter</taxon>
    </lineage>
</organism>
<evidence type="ECO:0000313" key="5">
    <source>
        <dbReference type="EMBL" id="GGG89310.1"/>
    </source>
</evidence>
<name>A0A917MBD2_9SPHI</name>
<dbReference type="PANTHER" id="PTHR31302:SF31">
    <property type="entry name" value="PHOSPHODIESTERASE YAEI"/>
    <property type="match status" value="1"/>
</dbReference>
<dbReference type="GO" id="GO:0046872">
    <property type="term" value="F:metal ion binding"/>
    <property type="evidence" value="ECO:0007669"/>
    <property type="project" value="UniProtKB-KW"/>
</dbReference>
<evidence type="ECO:0000313" key="6">
    <source>
        <dbReference type="Proteomes" id="UP000660862"/>
    </source>
</evidence>
<dbReference type="RefSeq" id="WP_188506321.1">
    <property type="nucleotide sequence ID" value="NZ_BMER01000002.1"/>
</dbReference>
<dbReference type="Pfam" id="PF00149">
    <property type="entry name" value="Metallophos"/>
    <property type="match status" value="1"/>
</dbReference>
<dbReference type="SUPFAM" id="SSF56300">
    <property type="entry name" value="Metallo-dependent phosphatases"/>
    <property type="match status" value="1"/>
</dbReference>
<dbReference type="InterPro" id="IPR029052">
    <property type="entry name" value="Metallo-depent_PP-like"/>
</dbReference>
<dbReference type="InterPro" id="IPR004843">
    <property type="entry name" value="Calcineurin-like_PHP"/>
</dbReference>
<dbReference type="PANTHER" id="PTHR31302">
    <property type="entry name" value="TRANSMEMBRANE PROTEIN WITH METALLOPHOSPHOESTERASE DOMAIN-RELATED"/>
    <property type="match status" value="1"/>
</dbReference>
<dbReference type="GO" id="GO:0016020">
    <property type="term" value="C:membrane"/>
    <property type="evidence" value="ECO:0007669"/>
    <property type="project" value="GOC"/>
</dbReference>
<reference evidence="5" key="1">
    <citation type="journal article" date="2014" name="Int. J. Syst. Evol. Microbiol.">
        <title>Complete genome sequence of Corynebacterium casei LMG S-19264T (=DSM 44701T), isolated from a smear-ripened cheese.</title>
        <authorList>
            <consortium name="US DOE Joint Genome Institute (JGI-PGF)"/>
            <person name="Walter F."/>
            <person name="Albersmeier A."/>
            <person name="Kalinowski J."/>
            <person name="Ruckert C."/>
        </authorList>
    </citation>
    <scope>NUCLEOTIDE SEQUENCE</scope>
    <source>
        <strain evidence="5">CGMCC 1.12195</strain>
    </source>
</reference>
<evidence type="ECO:0000256" key="1">
    <source>
        <dbReference type="ARBA" id="ARBA00022723"/>
    </source>
</evidence>
<dbReference type="Proteomes" id="UP000660862">
    <property type="component" value="Unassembled WGS sequence"/>
</dbReference>
<evidence type="ECO:0000256" key="3">
    <source>
        <dbReference type="SAM" id="Phobius"/>
    </source>
</evidence>
<dbReference type="InterPro" id="IPR051158">
    <property type="entry name" value="Metallophosphoesterase_sf"/>
</dbReference>
<dbReference type="GO" id="GO:0009245">
    <property type="term" value="P:lipid A biosynthetic process"/>
    <property type="evidence" value="ECO:0007669"/>
    <property type="project" value="TreeGrafter"/>
</dbReference>
<dbReference type="Gene3D" id="3.60.21.10">
    <property type="match status" value="1"/>
</dbReference>
<feature type="transmembrane region" description="Helical" evidence="3">
    <location>
        <begin position="125"/>
        <end position="146"/>
    </location>
</feature>
<feature type="transmembrane region" description="Helical" evidence="3">
    <location>
        <begin position="36"/>
        <end position="55"/>
    </location>
</feature>
<evidence type="ECO:0000256" key="2">
    <source>
        <dbReference type="ARBA" id="ARBA00022801"/>
    </source>
</evidence>
<keyword evidence="3" id="KW-1133">Transmembrane helix</keyword>
<keyword evidence="3" id="KW-0472">Membrane</keyword>
<keyword evidence="2" id="KW-0378">Hydrolase</keyword>
<dbReference type="GO" id="GO:0008758">
    <property type="term" value="F:UDP-2,3-diacylglucosamine hydrolase activity"/>
    <property type="evidence" value="ECO:0007669"/>
    <property type="project" value="TreeGrafter"/>
</dbReference>
<dbReference type="AlphaFoldDB" id="A0A917MBD2"/>
<dbReference type="EMBL" id="BMER01000002">
    <property type="protein sequence ID" value="GGG89310.1"/>
    <property type="molecule type" value="Genomic_DNA"/>
</dbReference>
<sequence>MRTLFFFLLPLAGIAYYAFTAVHTGLRDVDEPARQLLMVTYGLVSLGALASPILYSRWSSVGWPNAVVKHSVHTLIAVLLGQILMAGVMFVGDLFTGIRAVSIGLQTAWSTPTSHSTFAFSRNPAVGQLAMLSGGVLILGLLYGVFRRYRYQVRSVQLPISGLPKAFHGLRIVQLSDIHSGSFDNPQAVSKGVDMAMGLNPDLILFTGDLVNNRADEFKPYLDIFARLDAPLGVYSVLGNHDYGDYVRWRSPDAKQANLHTLMQYQRQAGWRLLLNESVTIHKGGDALTLIGVENWSGRANFSRYGNLQKALSNTPANRQAILISHDPSHWGAEVVGNYPQIVLTLSGHTHGMQFGIESRWFKWSPVQYFYKEWAGLYQLGHQYLYVNRGFGFLGYLGRLGMPPEITLLELVEQTSTNTHR</sequence>
<reference evidence="5" key="2">
    <citation type="submission" date="2020-09" db="EMBL/GenBank/DDBJ databases">
        <authorList>
            <person name="Sun Q."/>
            <person name="Zhou Y."/>
        </authorList>
    </citation>
    <scope>NUCLEOTIDE SEQUENCE</scope>
    <source>
        <strain evidence="5">CGMCC 1.12195</strain>
    </source>
</reference>